<dbReference type="Gene3D" id="1.10.3710.10">
    <property type="entry name" value="DNA polymerase III clamp loader subunits, C-terminal domain"/>
    <property type="match status" value="1"/>
</dbReference>
<dbReference type="InterPro" id="IPR032423">
    <property type="entry name" value="AAA_assoc_2"/>
</dbReference>
<dbReference type="Gene3D" id="1.20.272.10">
    <property type="match status" value="1"/>
</dbReference>
<evidence type="ECO:0000313" key="5">
    <source>
        <dbReference type="EMBL" id="AMM45019.1"/>
    </source>
</evidence>
<sequence>MLHEPLANRIRPTTIEEVIGQSHLLGEDKPLYKMIKNNQLSSLILHGPPGIGKTTIASAIAGSCGLPFEQLNAVSAGKKDLEKVTKEYKEEDTSVVLYVDEIHRFTKNQVEYLLPYVESGKIILVGSTTESVYHALPSAILSRCTVFELKPLTSEEIVLGLSRALQDKDGLVEYMITWDDSLLERIAQLSGGDMRSALNILEVLVVTNADTETKQTVNLTLEMVDSVSGTKNLGYNGKDTLYDLMSAFQKSIRGSDVNAALYYLALLIESGDLPSICRRLLVIADEDIGLARPEVATHVLTAVQITERIGLPEARITLSKAVIELCLSPKSNTAYQAIDNALADIRNGQAYSPPDHLKDAHYKSAADRGHGVGYLYPHNYELQDYGGWCNQQYLPDKLRGRLYYRPKNNGYERGISSIYWGLEQLKSNQ</sequence>
<evidence type="ECO:0000256" key="1">
    <source>
        <dbReference type="ARBA" id="ARBA00008959"/>
    </source>
</evidence>
<organism evidence="5 6">
    <name type="scientific">Bacillus phage SP-15</name>
    <dbReference type="NCBI Taxonomy" id="1792032"/>
    <lineage>
        <taxon>Viruses</taxon>
        <taxon>Duplodnaviria</taxon>
        <taxon>Heunggongvirae</taxon>
        <taxon>Uroviricota</taxon>
        <taxon>Caudoviricetes</taxon>
        <taxon>Thornevirus</taxon>
        <taxon>Thornevirus SP15</taxon>
    </lineage>
</organism>
<keyword evidence="6" id="KW-1185">Reference proteome</keyword>
<dbReference type="PANTHER" id="PTHR13779">
    <property type="entry name" value="WERNER HELICASE-INTERACTING PROTEIN 1 FAMILY MEMBER"/>
    <property type="match status" value="1"/>
</dbReference>
<dbReference type="GO" id="GO:0000731">
    <property type="term" value="P:DNA synthesis involved in DNA repair"/>
    <property type="evidence" value="ECO:0007669"/>
    <property type="project" value="TreeGrafter"/>
</dbReference>
<dbReference type="Gene3D" id="1.10.8.60">
    <property type="match status" value="1"/>
</dbReference>
<dbReference type="SUPFAM" id="SSF48019">
    <property type="entry name" value="post-AAA+ oligomerization domain-like"/>
    <property type="match status" value="1"/>
</dbReference>
<keyword evidence="3" id="KW-0067">ATP-binding</keyword>
<dbReference type="FunFam" id="1.20.272.10:FF:000001">
    <property type="entry name" value="Putative AAA family ATPase"/>
    <property type="match status" value="1"/>
</dbReference>
<dbReference type="CDD" id="cd18139">
    <property type="entry name" value="HLD_clamp_RarA"/>
    <property type="match status" value="1"/>
</dbReference>
<reference evidence="5 6" key="1">
    <citation type="submission" date="2015-08" db="EMBL/GenBank/DDBJ databases">
        <authorList>
            <person name="Babu N.S."/>
            <person name="Beckwith C.J."/>
            <person name="Beseler K.G."/>
            <person name="Brison A."/>
            <person name="Carone J.V."/>
            <person name="Caskin T.P."/>
            <person name="Diamond M."/>
            <person name="Durham M.E."/>
            <person name="Foxe J.M."/>
            <person name="Go M."/>
            <person name="Henderson B.A."/>
            <person name="Jones I.B."/>
            <person name="McGettigan J.A."/>
            <person name="Micheletti S.J."/>
            <person name="Nasrallah M.E."/>
            <person name="Ortiz D."/>
            <person name="Piller C.R."/>
            <person name="Privatt S.R."/>
            <person name="Schneider S.L."/>
            <person name="Sharp S."/>
            <person name="Smith T.C."/>
            <person name="Stanton J.D."/>
            <person name="Ullery H.E."/>
            <person name="Wilson R.J."/>
            <person name="Serrano M.G."/>
            <person name="Buck G."/>
            <person name="Lee V."/>
            <person name="Wang Y."/>
            <person name="Carvalho R."/>
            <person name="Voegtly L."/>
            <person name="Shi R."/>
            <person name="Duckworth R."/>
            <person name="Johnson A."/>
            <person name="Loviza R."/>
            <person name="Walstead R."/>
            <person name="Shah Z."/>
            <person name="Kiflezghi M."/>
            <person name="Wade K."/>
            <person name="Ball S.L."/>
            <person name="Bradley K.W."/>
            <person name="Asai D.J."/>
            <person name="Bowman C.A."/>
            <person name="Russell D.A."/>
            <person name="Pope W.H."/>
            <person name="Jacobs-Sera D."/>
            <person name="Hendrix R.W."/>
            <person name="Hatfull G.F."/>
        </authorList>
    </citation>
    <scope>NUCLEOTIDE SEQUENCE [LARGE SCALE GENOMIC DNA]</scope>
</reference>
<dbReference type="GO" id="GO:0016887">
    <property type="term" value="F:ATP hydrolysis activity"/>
    <property type="evidence" value="ECO:0007669"/>
    <property type="project" value="InterPro"/>
</dbReference>
<dbReference type="PANTHER" id="PTHR13779:SF7">
    <property type="entry name" value="ATPASE WRNIP1"/>
    <property type="match status" value="1"/>
</dbReference>
<dbReference type="Pfam" id="PF00004">
    <property type="entry name" value="AAA"/>
    <property type="match status" value="1"/>
</dbReference>
<dbReference type="RefSeq" id="YP_009302608.1">
    <property type="nucleotide sequence ID" value="NC_031245.1"/>
</dbReference>
<comment type="similarity">
    <text evidence="1">Belongs to the AAA ATPase family. RarA/MGS1/WRNIP1 subfamily.</text>
</comment>
<gene>
    <name evidence="5" type="ORF">SP15_218</name>
</gene>
<name>A0A127AWE7_9CAUD</name>
<dbReference type="FunFam" id="1.10.3710.10:FF:000003">
    <property type="entry name" value="ATPase, AAA family protein"/>
    <property type="match status" value="1"/>
</dbReference>
<dbReference type="OrthoDB" id="20815at10239"/>
<dbReference type="GeneID" id="29125388"/>
<dbReference type="SUPFAM" id="SSF52540">
    <property type="entry name" value="P-loop containing nucleoside triphosphate hydrolases"/>
    <property type="match status" value="1"/>
</dbReference>
<dbReference type="InterPro" id="IPR008921">
    <property type="entry name" value="DNA_pol3_clamp-load_cplx_C"/>
</dbReference>
<dbReference type="InterPro" id="IPR027417">
    <property type="entry name" value="P-loop_NTPase"/>
</dbReference>
<dbReference type="GO" id="GO:0003677">
    <property type="term" value="F:DNA binding"/>
    <property type="evidence" value="ECO:0007669"/>
    <property type="project" value="InterPro"/>
</dbReference>
<evidence type="ECO:0000259" key="4">
    <source>
        <dbReference type="SMART" id="SM00382"/>
    </source>
</evidence>
<dbReference type="InterPro" id="IPR021886">
    <property type="entry name" value="MgsA_C"/>
</dbReference>
<dbReference type="KEGG" id="vg:29125388"/>
<accession>A0A127AWE7</accession>
<dbReference type="CDD" id="cd00009">
    <property type="entry name" value="AAA"/>
    <property type="match status" value="1"/>
</dbReference>
<keyword evidence="2" id="KW-0547">Nucleotide-binding</keyword>
<dbReference type="Pfam" id="PF12002">
    <property type="entry name" value="MgsA_C"/>
    <property type="match status" value="1"/>
</dbReference>
<dbReference type="GO" id="GO:0017116">
    <property type="term" value="F:single-stranded DNA helicase activity"/>
    <property type="evidence" value="ECO:0007669"/>
    <property type="project" value="TreeGrafter"/>
</dbReference>
<dbReference type="InterPro" id="IPR051314">
    <property type="entry name" value="AAA_ATPase_RarA/MGS1/WRNIP1"/>
</dbReference>
<evidence type="ECO:0000313" key="6">
    <source>
        <dbReference type="Proteomes" id="UP000203261"/>
    </source>
</evidence>
<dbReference type="InterPro" id="IPR003593">
    <property type="entry name" value="AAA+_ATPase"/>
</dbReference>
<evidence type="ECO:0000256" key="2">
    <source>
        <dbReference type="ARBA" id="ARBA00022741"/>
    </source>
</evidence>
<dbReference type="GO" id="GO:0005524">
    <property type="term" value="F:ATP binding"/>
    <property type="evidence" value="ECO:0007669"/>
    <property type="project" value="UniProtKB-KW"/>
</dbReference>
<dbReference type="GO" id="GO:0006261">
    <property type="term" value="P:DNA-templated DNA replication"/>
    <property type="evidence" value="ECO:0007669"/>
    <property type="project" value="TreeGrafter"/>
</dbReference>
<feature type="domain" description="AAA+ ATPase" evidence="4">
    <location>
        <begin position="39"/>
        <end position="152"/>
    </location>
</feature>
<dbReference type="Pfam" id="PF16193">
    <property type="entry name" value="AAA_assoc_2"/>
    <property type="match status" value="1"/>
</dbReference>
<evidence type="ECO:0000256" key="3">
    <source>
        <dbReference type="ARBA" id="ARBA00022840"/>
    </source>
</evidence>
<proteinExistence type="inferred from homology"/>
<protein>
    <submittedName>
        <fullName evidence="5">Recombination protein RarA</fullName>
    </submittedName>
</protein>
<dbReference type="Proteomes" id="UP000203261">
    <property type="component" value="Segment"/>
</dbReference>
<dbReference type="SMART" id="SM00382">
    <property type="entry name" value="AAA"/>
    <property type="match status" value="1"/>
</dbReference>
<dbReference type="InterPro" id="IPR003959">
    <property type="entry name" value="ATPase_AAA_core"/>
</dbReference>
<dbReference type="GO" id="GO:0008047">
    <property type="term" value="F:enzyme activator activity"/>
    <property type="evidence" value="ECO:0007669"/>
    <property type="project" value="TreeGrafter"/>
</dbReference>
<dbReference type="EMBL" id="KT624200">
    <property type="protein sequence ID" value="AMM45019.1"/>
    <property type="molecule type" value="Genomic_DNA"/>
</dbReference>
<dbReference type="Gene3D" id="3.40.50.300">
    <property type="entry name" value="P-loop containing nucleotide triphosphate hydrolases"/>
    <property type="match status" value="1"/>
</dbReference>